<dbReference type="PANTHER" id="PTHR21445:SF0">
    <property type="entry name" value="APURINIC-APYRIMIDINIC ENDONUCLEASE"/>
    <property type="match status" value="1"/>
</dbReference>
<dbReference type="GO" id="GO:0008833">
    <property type="term" value="F:deoxyribonuclease IV (phage-T4-induced) activity"/>
    <property type="evidence" value="ECO:0007669"/>
    <property type="project" value="UniProtKB-EC"/>
</dbReference>
<evidence type="ECO:0000256" key="3">
    <source>
        <dbReference type="ARBA" id="ARBA00022722"/>
    </source>
</evidence>
<keyword evidence="11" id="KW-1185">Reference proteome</keyword>
<evidence type="ECO:0000256" key="1">
    <source>
        <dbReference type="ARBA" id="ARBA00001947"/>
    </source>
</evidence>
<dbReference type="InterPro" id="IPR018246">
    <property type="entry name" value="AP_endonuc_F2_Zn_BS"/>
</dbReference>
<dbReference type="Proteomes" id="UP001596105">
    <property type="component" value="Unassembled WGS sequence"/>
</dbReference>
<dbReference type="PROSITE" id="PS00731">
    <property type="entry name" value="AP_NUCLEASE_F2_3"/>
    <property type="match status" value="1"/>
</dbReference>
<dbReference type="InterPro" id="IPR013022">
    <property type="entry name" value="Xyl_isomerase-like_TIM-brl"/>
</dbReference>
<dbReference type="SMART" id="SM00518">
    <property type="entry name" value="AP2Ec"/>
    <property type="match status" value="1"/>
</dbReference>
<evidence type="ECO:0000256" key="7">
    <source>
        <dbReference type="ARBA" id="ARBA00022833"/>
    </source>
</evidence>
<dbReference type="RefSeq" id="WP_209742887.1">
    <property type="nucleotide sequence ID" value="NZ_JBHSMH010000005.1"/>
</dbReference>
<dbReference type="EMBL" id="JBHSMH010000005">
    <property type="protein sequence ID" value="MFC5467621.1"/>
    <property type="molecule type" value="Genomic_DNA"/>
</dbReference>
<dbReference type="PANTHER" id="PTHR21445">
    <property type="entry name" value="ENDONUCLEASE IV ENDODEOXYRIBONUCLEASE IV"/>
    <property type="match status" value="1"/>
</dbReference>
<evidence type="ECO:0000313" key="10">
    <source>
        <dbReference type="EMBL" id="MFC5467621.1"/>
    </source>
</evidence>
<evidence type="ECO:0000259" key="9">
    <source>
        <dbReference type="Pfam" id="PF01261"/>
    </source>
</evidence>
<dbReference type="NCBIfam" id="TIGR00587">
    <property type="entry name" value="nfo"/>
    <property type="match status" value="1"/>
</dbReference>
<comment type="cofactor">
    <cofactor evidence="1">
        <name>Zn(2+)</name>
        <dbReference type="ChEBI" id="CHEBI:29105"/>
    </cofactor>
</comment>
<keyword evidence="5" id="KW-0227">DNA damage</keyword>
<keyword evidence="8" id="KW-0234">DNA repair</keyword>
<keyword evidence="4" id="KW-0479">Metal-binding</keyword>
<protein>
    <submittedName>
        <fullName evidence="10">Deoxyribonuclease IV</fullName>
        <ecNumber evidence="10">3.1.21.2</ecNumber>
    </submittedName>
</protein>
<proteinExistence type="inferred from homology"/>
<comment type="similarity">
    <text evidence="2">Belongs to the AP endonuclease 2 family.</text>
</comment>
<comment type="caution">
    <text evidence="10">The sequence shown here is derived from an EMBL/GenBank/DDBJ whole genome shotgun (WGS) entry which is preliminary data.</text>
</comment>
<keyword evidence="7" id="KW-0862">Zinc</keyword>
<dbReference type="InterPro" id="IPR001719">
    <property type="entry name" value="AP_endonuc_2"/>
</dbReference>
<dbReference type="EC" id="3.1.21.2" evidence="10"/>
<reference evidence="11" key="1">
    <citation type="journal article" date="2019" name="Int. J. Syst. Evol. Microbiol.">
        <title>The Global Catalogue of Microorganisms (GCM) 10K type strain sequencing project: providing services to taxonomists for standard genome sequencing and annotation.</title>
        <authorList>
            <consortium name="The Broad Institute Genomics Platform"/>
            <consortium name="The Broad Institute Genome Sequencing Center for Infectious Disease"/>
            <person name="Wu L."/>
            <person name="Ma J."/>
        </authorList>
    </citation>
    <scope>NUCLEOTIDE SEQUENCE [LARGE SCALE GENOMIC DNA]</scope>
    <source>
        <strain evidence="11">CCUG 57113</strain>
    </source>
</reference>
<organism evidence="10 11">
    <name type="scientific">Cohnella suwonensis</name>
    <dbReference type="NCBI Taxonomy" id="696072"/>
    <lineage>
        <taxon>Bacteria</taxon>
        <taxon>Bacillati</taxon>
        <taxon>Bacillota</taxon>
        <taxon>Bacilli</taxon>
        <taxon>Bacillales</taxon>
        <taxon>Paenibacillaceae</taxon>
        <taxon>Cohnella</taxon>
    </lineage>
</organism>
<dbReference type="PROSITE" id="PS51432">
    <property type="entry name" value="AP_NUCLEASE_F2_4"/>
    <property type="match status" value="1"/>
</dbReference>
<feature type="domain" description="Xylose isomerase-like TIM barrel" evidence="9">
    <location>
        <begin position="19"/>
        <end position="277"/>
    </location>
</feature>
<evidence type="ECO:0000256" key="4">
    <source>
        <dbReference type="ARBA" id="ARBA00022723"/>
    </source>
</evidence>
<name>A0ABW0LQL4_9BACL</name>
<evidence type="ECO:0000256" key="6">
    <source>
        <dbReference type="ARBA" id="ARBA00022801"/>
    </source>
</evidence>
<dbReference type="InterPro" id="IPR036237">
    <property type="entry name" value="Xyl_isomerase-like_sf"/>
</dbReference>
<evidence type="ECO:0000256" key="2">
    <source>
        <dbReference type="ARBA" id="ARBA00005340"/>
    </source>
</evidence>
<sequence length="283" mass="30215">MIRIGSHVSTRHGYRKAAEYAAHIGGNAFQYFPKNPRAIGVKAFDAADAGKCASWCAERGIVSIAHGPYAVNPAAGGDSAEPMAACTLNDLEIAEACGSLGVVVHFGHYKGADPLQGYKNAISWINDVLSRWRGKALILLENQAGDRGPMGTTPEELAQIRSLVDEPDKVGFCLDSCHLFASGEWQPERWEAFSERAAAVGFWGGVKAVHLNDSRFGSGSLKDRHAPIGEGYIGESGLRDLFATPELGGVPFVLETPAGADGTHGEQVALARRWLEETGEAVR</sequence>
<evidence type="ECO:0000313" key="11">
    <source>
        <dbReference type="Proteomes" id="UP001596105"/>
    </source>
</evidence>
<keyword evidence="3" id="KW-0540">Nuclease</keyword>
<evidence type="ECO:0000256" key="8">
    <source>
        <dbReference type="ARBA" id="ARBA00023204"/>
    </source>
</evidence>
<dbReference type="Gene3D" id="3.20.20.150">
    <property type="entry name" value="Divalent-metal-dependent TIM barrel enzymes"/>
    <property type="match status" value="1"/>
</dbReference>
<evidence type="ECO:0000256" key="5">
    <source>
        <dbReference type="ARBA" id="ARBA00022763"/>
    </source>
</evidence>
<accession>A0ABW0LQL4</accession>
<keyword evidence="6 10" id="KW-0378">Hydrolase</keyword>
<dbReference type="SUPFAM" id="SSF51658">
    <property type="entry name" value="Xylose isomerase-like"/>
    <property type="match status" value="1"/>
</dbReference>
<gene>
    <name evidence="10" type="ORF">ACFPPD_02755</name>
</gene>
<dbReference type="Pfam" id="PF01261">
    <property type="entry name" value="AP_endonuc_2"/>
    <property type="match status" value="1"/>
</dbReference>